<feature type="transmembrane region" description="Helical" evidence="1">
    <location>
        <begin position="115"/>
        <end position="132"/>
    </location>
</feature>
<evidence type="ECO:0000259" key="2">
    <source>
        <dbReference type="SMART" id="SM00014"/>
    </source>
</evidence>
<dbReference type="GO" id="GO:0042392">
    <property type="term" value="F:sphingosine-1-phosphate phosphatase activity"/>
    <property type="evidence" value="ECO:0007669"/>
    <property type="project" value="TreeGrafter"/>
</dbReference>
<feature type="non-terminal residue" evidence="3">
    <location>
        <position position="1"/>
    </location>
</feature>
<protein>
    <submittedName>
        <fullName evidence="3">Putative pap2</fullName>
    </submittedName>
</protein>
<dbReference type="CDD" id="cd03391">
    <property type="entry name" value="PAP2_containing_2_like"/>
    <property type="match status" value="1"/>
</dbReference>
<name>T1EAF6_ANOAQ</name>
<dbReference type="PANTHER" id="PTHR14969:SF13">
    <property type="entry name" value="AT30094P"/>
    <property type="match status" value="1"/>
</dbReference>
<dbReference type="SUPFAM" id="SSF48317">
    <property type="entry name" value="Acid phosphatase/Vanadium-dependent haloperoxidase"/>
    <property type="match status" value="1"/>
</dbReference>
<dbReference type="EMBL" id="GAMD01000462">
    <property type="protein sequence ID" value="JAB01129.1"/>
    <property type="molecule type" value="mRNA"/>
</dbReference>
<dbReference type="VEuPathDB" id="VectorBase:AAQUA_002237"/>
<dbReference type="Pfam" id="PF01569">
    <property type="entry name" value="PAP2"/>
    <property type="match status" value="1"/>
</dbReference>
<feature type="transmembrane region" description="Helical" evidence="1">
    <location>
        <begin position="205"/>
        <end position="224"/>
    </location>
</feature>
<reference evidence="3" key="1">
    <citation type="submission" date="2013-07" db="EMBL/GenBank/DDBJ databases">
        <title>Transcriptome sequencing and developmental regulation of gene expression in Anopheles aquasalis.</title>
        <authorList>
            <consortium name="Brazilian Malaria Network (MCT/CNPq/MS/SCTIE/DECIT/PRONEX 555648/2009-5) and Research Network on Bioactive Molecules from Arthropod Vectors (NAP-MOBIARVE"/>
            <consortium name="University of Sao Paulo)"/>
            <person name="Marinotti O."/>
            <person name="Ribeiro J.M.C."/>
            <person name="Costa-da-Silva A.L."/>
            <person name="Silva M.C.P."/>
            <person name="Lopes A.R."/>
            <person name="Barros M.S."/>
            <person name="Sa-Nunes A."/>
            <person name="Konjin B.B."/>
            <person name="Carvalho E."/>
            <person name="Suesdek L."/>
            <person name="Silva-Neto M.A.C."/>
            <person name="Capurro M.L."/>
        </authorList>
    </citation>
    <scope>NUCLEOTIDE SEQUENCE</scope>
    <source>
        <tissue evidence="3">Whole body</tissue>
    </source>
</reference>
<dbReference type="Gene3D" id="1.20.144.10">
    <property type="entry name" value="Phosphatidic acid phosphatase type 2/haloperoxidase"/>
    <property type="match status" value="1"/>
</dbReference>
<proteinExistence type="evidence at transcript level"/>
<dbReference type="AlphaFoldDB" id="T1EAF6"/>
<dbReference type="PANTHER" id="PTHR14969">
    <property type="entry name" value="SPHINGOSINE-1-PHOSPHATE PHOSPHOHYDROLASE"/>
    <property type="match status" value="1"/>
</dbReference>
<dbReference type="InterPro" id="IPR000326">
    <property type="entry name" value="PAP2/HPO"/>
</dbReference>
<feature type="transmembrane region" description="Helical" evidence="1">
    <location>
        <begin position="178"/>
        <end position="198"/>
    </location>
</feature>
<dbReference type="InterPro" id="IPR036938">
    <property type="entry name" value="PAP2/HPO_sf"/>
</dbReference>
<evidence type="ECO:0000313" key="3">
    <source>
        <dbReference type="EMBL" id="JAB01129.1"/>
    </source>
</evidence>
<keyword evidence="1" id="KW-1133">Transmembrane helix</keyword>
<evidence type="ECO:0000256" key="1">
    <source>
        <dbReference type="SAM" id="Phobius"/>
    </source>
</evidence>
<keyword evidence="1" id="KW-0472">Membrane</keyword>
<keyword evidence="1" id="KW-0812">Transmembrane</keyword>
<organism evidence="3">
    <name type="scientific">Anopheles aquasalis</name>
    <name type="common">Malaria mosquito</name>
    <dbReference type="NCBI Taxonomy" id="42839"/>
    <lineage>
        <taxon>Eukaryota</taxon>
        <taxon>Metazoa</taxon>
        <taxon>Ecdysozoa</taxon>
        <taxon>Arthropoda</taxon>
        <taxon>Hexapoda</taxon>
        <taxon>Insecta</taxon>
        <taxon>Pterygota</taxon>
        <taxon>Neoptera</taxon>
        <taxon>Endopterygota</taxon>
        <taxon>Diptera</taxon>
        <taxon>Nematocera</taxon>
        <taxon>Culicoidea</taxon>
        <taxon>Culicidae</taxon>
        <taxon>Anophelinae</taxon>
        <taxon>Anopheles</taxon>
    </lineage>
</organism>
<sequence length="277" mass="31694">NVVAQAPALPSVRGAFIFKNPFAICVNMSDGGVDSKTRLEEGRNVPPALKKLLEWDVIVTKQFVSFMLNFVPFRSLRTHCKVLEYSCHGIAWLAGWLAFCWMIDRPEWYQMQVNLFIGLLTDIVMVAIIKAATRRRRPAINDDPLCFGPDKFSFPSGHVSRGVFITTFLTALDPVTIVFWPPLLAWTVALCISRLLLYRHHILDVIGGIILGLFNAFLISLIWFDQEGSVWLINWITDERVAGAEYWCVEIRLELRDQITFHFLSCIYDKNKAKILM</sequence>
<feature type="domain" description="Phosphatidic acid phosphatase type 2/haloperoxidase" evidence="2">
    <location>
        <begin position="114"/>
        <end position="220"/>
    </location>
</feature>
<accession>T1EAF6</accession>
<dbReference type="SMART" id="SM00014">
    <property type="entry name" value="acidPPc"/>
    <property type="match status" value="1"/>
</dbReference>